<dbReference type="EMBL" id="HBFN01017797">
    <property type="protein sequence ID" value="CAD8796767.1"/>
    <property type="molecule type" value="Transcribed_RNA"/>
</dbReference>
<evidence type="ECO:0000313" key="3">
    <source>
        <dbReference type="EMBL" id="CAD8796767.1"/>
    </source>
</evidence>
<dbReference type="Gene3D" id="3.30.450.20">
    <property type="entry name" value="PAS domain"/>
    <property type="match status" value="1"/>
</dbReference>
<dbReference type="InterPro" id="IPR013767">
    <property type="entry name" value="PAS_fold"/>
</dbReference>
<feature type="domain" description="PAS fold" evidence="2">
    <location>
        <begin position="223"/>
        <end position="307"/>
    </location>
</feature>
<name>A0A7S0YTR5_9CRYP</name>
<feature type="region of interest" description="Disordered" evidence="1">
    <location>
        <begin position="314"/>
        <end position="341"/>
    </location>
</feature>
<sequence length="341" mass="37099">MMSENMMQPGKAQAMAGPAAADVDYSCLEDEEDDPPTSDLDPATFRAFVEGAVKNMYVAEKPLQPDGAAATPGSNKAGARFGYNAYVGQLPRITVTPKAPYNIVHCSAAISEVLGFHEREMEGRSLNIAQGPMTNVALLTAKIGEAHAGTTSEHAFILYTNKGEDRVVTIDFEPEVNLTGDASDKVILTIDHGDWVPKKIADAEDGRAKVTVKADKPWSVEQTSPSFNDMYGLREEMILGRTLNVVFGPRTDANMFRQLLMQAKSARTQHVDMWTCRPSDMSHVFVSVSIFPVLDKGEIAHFMVVFKHDEMAGSPQYTSPRRSRPGSSPLAAAAGRMTISD</sequence>
<dbReference type="Pfam" id="PF00989">
    <property type="entry name" value="PAS"/>
    <property type="match status" value="1"/>
</dbReference>
<gene>
    <name evidence="3" type="ORF">HTEP1355_LOCUS10407</name>
</gene>
<evidence type="ECO:0000259" key="2">
    <source>
        <dbReference type="Pfam" id="PF00989"/>
    </source>
</evidence>
<dbReference type="SUPFAM" id="SSF55785">
    <property type="entry name" value="PYP-like sensor domain (PAS domain)"/>
    <property type="match status" value="1"/>
</dbReference>
<dbReference type="InterPro" id="IPR035965">
    <property type="entry name" value="PAS-like_dom_sf"/>
</dbReference>
<proteinExistence type="predicted"/>
<feature type="compositionally biased region" description="Low complexity" evidence="1">
    <location>
        <begin position="325"/>
        <end position="341"/>
    </location>
</feature>
<evidence type="ECO:0000256" key="1">
    <source>
        <dbReference type="SAM" id="MobiDB-lite"/>
    </source>
</evidence>
<dbReference type="AlphaFoldDB" id="A0A7S0YTR5"/>
<accession>A0A7S0YTR5</accession>
<reference evidence="3" key="1">
    <citation type="submission" date="2021-01" db="EMBL/GenBank/DDBJ databases">
        <authorList>
            <person name="Corre E."/>
            <person name="Pelletier E."/>
            <person name="Niang G."/>
            <person name="Scheremetjew M."/>
            <person name="Finn R."/>
            <person name="Kale V."/>
            <person name="Holt S."/>
            <person name="Cochrane G."/>
            <person name="Meng A."/>
            <person name="Brown T."/>
            <person name="Cohen L."/>
        </authorList>
    </citation>
    <scope>NUCLEOTIDE SEQUENCE</scope>
    <source>
        <strain evidence="3">CCMP443</strain>
    </source>
</reference>
<organism evidence="3">
    <name type="scientific">Hemiselmis tepida</name>
    <dbReference type="NCBI Taxonomy" id="464990"/>
    <lineage>
        <taxon>Eukaryota</taxon>
        <taxon>Cryptophyceae</taxon>
        <taxon>Cryptomonadales</taxon>
        <taxon>Hemiselmidaceae</taxon>
        <taxon>Hemiselmis</taxon>
    </lineage>
</organism>
<protein>
    <recommendedName>
        <fullName evidence="2">PAS fold domain-containing protein</fullName>
    </recommendedName>
</protein>
<dbReference type="GO" id="GO:0006355">
    <property type="term" value="P:regulation of DNA-templated transcription"/>
    <property type="evidence" value="ECO:0007669"/>
    <property type="project" value="InterPro"/>
</dbReference>